<accession>A0A822VD91</accession>
<evidence type="ECO:0000313" key="1">
    <source>
        <dbReference type="EMBL" id="CVI25353.1"/>
    </source>
</evidence>
<comment type="caution">
    <text evidence="1">The sequence shown here is derived from an EMBL/GenBank/DDBJ whole genome shotgun (WGS) entry which is preliminary data.</text>
</comment>
<proteinExistence type="predicted"/>
<protein>
    <submittedName>
        <fullName evidence="1">Uncharacterized protein</fullName>
    </submittedName>
</protein>
<sequence>MSHRPPAIRSEDSWRHFGQRQPFIRGFYAATQHVLRPGLYKSHFNEMPVGFGMEKMQIFTSEKHQAPRIPF</sequence>
<dbReference type="EMBL" id="FCNL01000042">
    <property type="protein sequence ID" value="CVI25353.1"/>
    <property type="molecule type" value="Genomic_DNA"/>
</dbReference>
<dbReference type="AlphaFoldDB" id="A0A822VD91"/>
<evidence type="ECO:0000313" key="2">
    <source>
        <dbReference type="Proteomes" id="UP000192074"/>
    </source>
</evidence>
<name>A0A822VD91_AGRTU</name>
<gene>
    <name evidence="1" type="ORF">AGR4A_pAt30168</name>
</gene>
<organism evidence="1 2">
    <name type="scientific">Agrobacterium tumefaciens str. B6</name>
    <dbReference type="NCBI Taxonomy" id="1183423"/>
    <lineage>
        <taxon>Bacteria</taxon>
        <taxon>Pseudomonadati</taxon>
        <taxon>Pseudomonadota</taxon>
        <taxon>Alphaproteobacteria</taxon>
        <taxon>Hyphomicrobiales</taxon>
        <taxon>Rhizobiaceae</taxon>
        <taxon>Rhizobium/Agrobacterium group</taxon>
        <taxon>Agrobacterium</taxon>
        <taxon>Agrobacterium tumefaciens complex</taxon>
    </lineage>
</organism>
<reference evidence="1 2" key="1">
    <citation type="submission" date="2016-01" db="EMBL/GenBank/DDBJ databases">
        <authorList>
            <person name="Regsiter A."/>
            <person name="william w."/>
        </authorList>
    </citation>
    <scope>NUCLEOTIDE SEQUENCE [LARGE SCALE GENOMIC DNA]</scope>
    <source>
        <strain evidence="1 2">B6</strain>
    </source>
</reference>
<dbReference type="Proteomes" id="UP000192074">
    <property type="component" value="Unassembled WGS sequence"/>
</dbReference>